<dbReference type="Proteomes" id="UP000887566">
    <property type="component" value="Unplaced"/>
</dbReference>
<protein>
    <submittedName>
        <fullName evidence="2">Uncharacterized protein</fullName>
    </submittedName>
</protein>
<dbReference type="WBParaSite" id="PSAMB.scaffold7097size8239.g29595.t1">
    <property type="protein sequence ID" value="PSAMB.scaffold7097size8239.g29595.t1"/>
    <property type="gene ID" value="PSAMB.scaffold7097size8239.g29595"/>
</dbReference>
<organism evidence="1 2">
    <name type="scientific">Plectus sambesii</name>
    <dbReference type="NCBI Taxonomy" id="2011161"/>
    <lineage>
        <taxon>Eukaryota</taxon>
        <taxon>Metazoa</taxon>
        <taxon>Ecdysozoa</taxon>
        <taxon>Nematoda</taxon>
        <taxon>Chromadorea</taxon>
        <taxon>Plectida</taxon>
        <taxon>Plectina</taxon>
        <taxon>Plectoidea</taxon>
        <taxon>Plectidae</taxon>
        <taxon>Plectus</taxon>
    </lineage>
</organism>
<reference evidence="2" key="1">
    <citation type="submission" date="2022-11" db="UniProtKB">
        <authorList>
            <consortium name="WormBaseParasite"/>
        </authorList>
    </citation>
    <scope>IDENTIFICATION</scope>
</reference>
<evidence type="ECO:0000313" key="1">
    <source>
        <dbReference type="Proteomes" id="UP000887566"/>
    </source>
</evidence>
<name>A0A914XAC6_9BILA</name>
<proteinExistence type="predicted"/>
<accession>A0A914XAC6</accession>
<sequence>MLANSSVAQKFVDFVCHGVDDFCNKIVEHLRSEVTKITCREGLSPHAEAELQSLLKCVESPLNFLSSTHRREVFFQKTGLCVLPQKIVLGSRSSTKRTRDGFAPQPAQFSMQLIPLRRSLENLFTSEQISSHVKLPSDALLANPNPTVFTRALDGHHMRSLYRRVKEDYVAIELYYDDIEVVNPIGTKKGPNKLGVFYYCIRNLPNHMNCHSANIHLLCIGYTMDFKECGYEKIMGILQKEFSELENNGFSYNGRKLKVVLLNVIGDNLGLNTILGLKQRFWGVHFCRFCHASTETIQTTFVEDQFHLRSKAEFDNLTDQEREHYLREHGLSGSSVLNSLQYFHTFENYSVDLMHDILEGHGQHIANLVIRHLIRSTALSVDILNRQIAWFPYGRTDRKNRPTEIPADRLRGNPCNTVSQRAAQSWCLLRLLPLLLRRYVSVDDPVWAFYVEFLLLLELLFAPVIAADSFPVLKADIRRHLSQFKQLFPDKQLTPKSHFLVHYPRIIEEMGPPYFFWCMHMVMKHNFLKRYAHINQNYRNLPLTMAKKHQIYAANVLLSGSFIKAKLDRGGIEWKVVSAEAWCDSLLLAFPQLSAHSLLEATESLTFLGVEYRFGDVLILDFNLDRNVPILGRITDIVEIAGVWYIVVGILTIRGRDPDLNAYAVEPGNMFRFVTPGSLVSFHPLDLYEFVNCVYVQLFGEKKACIVKKEKIALEEDETLQGLIARFFSRFEEEKDMVCVVRNFDKDFGEFVELYKSHDSFLLSAGSKFEFFLTDEVNAKKSHSFYSKISLEDRRSLPPSPISSVLTPSQIPLTLLECDRFVTNESLPLAAEPSESQLSIATSRDFFCDTTQASMDGGQSVPEVLEEIRKRKLTQLVLVKLGTGMRKYYVRVDDDLVKVKGNFTAGLQLLMQLHFVLRLNYDTRCLGAYRIFEHCYGLETKLRYSSVVAEIVNKLLKE</sequence>
<dbReference type="PANTHER" id="PTHR31912:SF34">
    <property type="entry name" value="NOTOCHORD-RELATED PROTEIN"/>
    <property type="match status" value="1"/>
</dbReference>
<evidence type="ECO:0000313" key="2">
    <source>
        <dbReference type="WBParaSite" id="PSAMB.scaffold7097size8239.g29595.t1"/>
    </source>
</evidence>
<dbReference type="PANTHER" id="PTHR31912">
    <property type="entry name" value="IP13529P"/>
    <property type="match status" value="1"/>
</dbReference>
<dbReference type="AlphaFoldDB" id="A0A914XAC6"/>
<keyword evidence="1" id="KW-1185">Reference proteome</keyword>